<reference evidence="2 3" key="1">
    <citation type="submission" date="2017-05" db="EMBL/GenBank/DDBJ databases">
        <title>Lactobacillus nurukis nov., sp. nov., isolated from nuruk.</title>
        <authorList>
            <person name="Kim S.-J."/>
        </authorList>
    </citation>
    <scope>NUCLEOTIDE SEQUENCE [LARGE SCALE GENOMIC DNA]</scope>
    <source>
        <strain evidence="2 3">SYF10-1a</strain>
    </source>
</reference>
<comment type="caution">
    <text evidence="2">The sequence shown here is derived from an EMBL/GenBank/DDBJ whole genome shotgun (WGS) entry which is preliminary data.</text>
</comment>
<dbReference type="RefSeq" id="WP_102195892.1">
    <property type="nucleotide sequence ID" value="NZ_NIPR01000011.1"/>
</dbReference>
<sequence>MMEIIKSLNLIDNAGLTVLILICSMGFTALTKVATPLESKYLPFASMIFGIIAGILVALIFHEDIGRATIAGLLVGGFTSGLYAGVKGSLGGYDSSAKSTISDDLTEVKTPKYNQENNTRRN</sequence>
<organism evidence="2 3">
    <name type="scientific">Companilactobacillus nuruki</name>
    <dbReference type="NCBI Taxonomy" id="1993540"/>
    <lineage>
        <taxon>Bacteria</taxon>
        <taxon>Bacillati</taxon>
        <taxon>Bacillota</taxon>
        <taxon>Bacilli</taxon>
        <taxon>Lactobacillales</taxon>
        <taxon>Lactobacillaceae</taxon>
        <taxon>Companilactobacillus</taxon>
    </lineage>
</organism>
<keyword evidence="1" id="KW-0812">Transmembrane</keyword>
<dbReference type="Proteomes" id="UP000235649">
    <property type="component" value="Unassembled WGS sequence"/>
</dbReference>
<dbReference type="OrthoDB" id="2299198at2"/>
<dbReference type="AlphaFoldDB" id="A0A2N7AV44"/>
<evidence type="ECO:0000313" key="3">
    <source>
        <dbReference type="Proteomes" id="UP000235649"/>
    </source>
</evidence>
<keyword evidence="3" id="KW-1185">Reference proteome</keyword>
<protein>
    <recommendedName>
        <fullName evidence="4">Holin</fullName>
    </recommendedName>
</protein>
<accession>A0A2N7AV44</accession>
<dbReference type="EMBL" id="NIPR01000011">
    <property type="protein sequence ID" value="PMD71519.1"/>
    <property type="molecule type" value="Genomic_DNA"/>
</dbReference>
<feature type="transmembrane region" description="Helical" evidence="1">
    <location>
        <begin position="7"/>
        <end position="29"/>
    </location>
</feature>
<feature type="transmembrane region" description="Helical" evidence="1">
    <location>
        <begin position="68"/>
        <end position="86"/>
    </location>
</feature>
<evidence type="ECO:0000256" key="1">
    <source>
        <dbReference type="SAM" id="Phobius"/>
    </source>
</evidence>
<evidence type="ECO:0008006" key="4">
    <source>
        <dbReference type="Google" id="ProtNLM"/>
    </source>
</evidence>
<name>A0A2N7AV44_9LACO</name>
<feature type="transmembrane region" description="Helical" evidence="1">
    <location>
        <begin position="41"/>
        <end position="61"/>
    </location>
</feature>
<proteinExistence type="predicted"/>
<keyword evidence="1" id="KW-1133">Transmembrane helix</keyword>
<gene>
    <name evidence="2" type="ORF">CBP76_05245</name>
</gene>
<keyword evidence="1" id="KW-0472">Membrane</keyword>
<evidence type="ECO:0000313" key="2">
    <source>
        <dbReference type="EMBL" id="PMD71519.1"/>
    </source>
</evidence>